<dbReference type="AlphaFoldDB" id="A0A834ERL5"/>
<dbReference type="EMBL" id="JABVXQ010000001">
    <property type="protein sequence ID" value="KAF6130855.1"/>
    <property type="molecule type" value="Genomic_DNA"/>
</dbReference>
<sequence>MGSLLPVFSPQFQMNGRSNPIINEPDQALIMGKAPPTLPAPTRHPHLLSLQMSPSSTWAAQLLLALFSGVLHQISIKRCVTALNNVLKTRRLRLDQLSSTEMLSHATKASPRAILHSVTVP</sequence>
<dbReference type="Proteomes" id="UP000664940">
    <property type="component" value="Unassembled WGS sequence"/>
</dbReference>
<reference evidence="1 2" key="1">
    <citation type="journal article" date="2020" name="Nature">
        <title>Six reference-quality genomes reveal evolution of bat adaptations.</title>
        <authorList>
            <person name="Jebb D."/>
            <person name="Huang Z."/>
            <person name="Pippel M."/>
            <person name="Hughes G.M."/>
            <person name="Lavrichenko K."/>
            <person name="Devanna P."/>
            <person name="Winkler S."/>
            <person name="Jermiin L.S."/>
            <person name="Skirmuntt E.C."/>
            <person name="Katzourakis A."/>
            <person name="Burkitt-Gray L."/>
            <person name="Ray D.A."/>
            <person name="Sullivan K.A.M."/>
            <person name="Roscito J.G."/>
            <person name="Kirilenko B.M."/>
            <person name="Davalos L.M."/>
            <person name="Corthals A.P."/>
            <person name="Power M.L."/>
            <person name="Jones G."/>
            <person name="Ransome R.D."/>
            <person name="Dechmann D.K.N."/>
            <person name="Locatelli A.G."/>
            <person name="Puechmaille S.J."/>
            <person name="Fedrigo O."/>
            <person name="Jarvis E.D."/>
            <person name="Hiller M."/>
            <person name="Vernes S.C."/>
            <person name="Myers E.W."/>
            <person name="Teeling E.C."/>
        </authorList>
    </citation>
    <scope>NUCLEOTIDE SEQUENCE [LARGE SCALE GENOMIC DNA]</scope>
    <source>
        <strain evidence="1">Bat1K_MPI-CBG_1</strain>
    </source>
</reference>
<protein>
    <submittedName>
        <fullName evidence="1">Uncharacterized protein</fullName>
    </submittedName>
</protein>
<organism evidence="1 2">
    <name type="scientific">Phyllostomus discolor</name>
    <name type="common">pale spear-nosed bat</name>
    <dbReference type="NCBI Taxonomy" id="89673"/>
    <lineage>
        <taxon>Eukaryota</taxon>
        <taxon>Metazoa</taxon>
        <taxon>Chordata</taxon>
        <taxon>Craniata</taxon>
        <taxon>Vertebrata</taxon>
        <taxon>Euteleostomi</taxon>
        <taxon>Mammalia</taxon>
        <taxon>Eutheria</taxon>
        <taxon>Laurasiatheria</taxon>
        <taxon>Chiroptera</taxon>
        <taxon>Yangochiroptera</taxon>
        <taxon>Phyllostomidae</taxon>
        <taxon>Phyllostominae</taxon>
        <taxon>Phyllostomus</taxon>
    </lineage>
</organism>
<comment type="caution">
    <text evidence="1">The sequence shown here is derived from an EMBL/GenBank/DDBJ whole genome shotgun (WGS) entry which is preliminary data.</text>
</comment>
<gene>
    <name evidence="1" type="ORF">HJG60_007828</name>
</gene>
<accession>A0A834ERL5</accession>
<evidence type="ECO:0000313" key="1">
    <source>
        <dbReference type="EMBL" id="KAF6130855.1"/>
    </source>
</evidence>
<proteinExistence type="predicted"/>
<evidence type="ECO:0000313" key="2">
    <source>
        <dbReference type="Proteomes" id="UP000664940"/>
    </source>
</evidence>
<name>A0A834ERL5_9CHIR</name>